<dbReference type="EMBL" id="JAAAJA010000004">
    <property type="protein sequence ID" value="KAG0267431.1"/>
    <property type="molecule type" value="Genomic_DNA"/>
</dbReference>
<keyword evidence="3" id="KW-1185">Reference proteome</keyword>
<reference evidence="2" key="1">
    <citation type="journal article" date="2020" name="Fungal Divers.">
        <title>Resolving the Mortierellaceae phylogeny through synthesis of multi-gene phylogenetics and phylogenomics.</title>
        <authorList>
            <person name="Vandepol N."/>
            <person name="Liber J."/>
            <person name="Desiro A."/>
            <person name="Na H."/>
            <person name="Kennedy M."/>
            <person name="Barry K."/>
            <person name="Grigoriev I.V."/>
            <person name="Miller A.N."/>
            <person name="O'Donnell K."/>
            <person name="Stajich J.E."/>
            <person name="Bonito G."/>
        </authorList>
    </citation>
    <scope>NUCLEOTIDE SEQUENCE</scope>
    <source>
        <strain evidence="2">KOD948</strain>
    </source>
</reference>
<feature type="compositionally biased region" description="Basic and acidic residues" evidence="1">
    <location>
        <begin position="140"/>
        <end position="152"/>
    </location>
</feature>
<evidence type="ECO:0000313" key="3">
    <source>
        <dbReference type="Proteomes" id="UP000726737"/>
    </source>
</evidence>
<feature type="region of interest" description="Disordered" evidence="1">
    <location>
        <begin position="205"/>
        <end position="224"/>
    </location>
</feature>
<proteinExistence type="predicted"/>
<sequence length="686" mass="75339">MAFLIEILQSLQKEPCGCDLTKGCCCGQDGIEDHEGKSPCYVCGEWFPDRRDMNQQSSETSAGHSQARAWHEQGSLRHHVAESRVRKWLDSVWRPPMTPTTTPEQEAVRQFVARTNTPSLGNSTNQDCYGASGDNGQLEEVAREDLGQRHDQSVQYQQPSPRRVVALSPERPWNVHDIELEARFKSRSRKNSYSSPYLPPSPYLSNCSSPLQLPQQLSQQLPQQPQLQDLKAFGPGYGYHHNSGSCDVTTSPKPRYSTPPVQSSYHQPQPQYHPWASTAHVIDHPLPHTHYPTPPPLPPAPQHPPLTSQRQTRTRTQSCSDSQEPNYVISACPMFTPPTPRPSSSNSITRNRIKKPVRASTANSTFAIPQEILDPSYRSPTFRIKSWNPPESSTRPASAPVPAALDGWSKPEVPKESSESAIEISMVKCPQPVRQQGAVDSIATDANEMTPGEETAPMQQTTQTPIFQLSFTSQRFMAAVQANLEKQAAPVASVLSSRNDNIAAPLTSSSLTTVQTAAARPGLSATKMVSGTETEVLIDEEEDVQNVMMSEVTMTETKTVTVEDVSDLVSRLSMNAVSATDLIQKSAPMSPLTPRTPNTADVATRAATTPVPKKRRNFFSRKAPSSSTSTPTSPKGPESPLGAAAVETGKRTIRRTVSWSSIQKLMRKMTRKNDMSTSSPSSVLRS</sequence>
<feature type="region of interest" description="Disordered" evidence="1">
    <location>
        <begin position="587"/>
        <end position="686"/>
    </location>
</feature>
<comment type="caution">
    <text evidence="2">The sequence shown here is derived from an EMBL/GenBank/DDBJ whole genome shotgun (WGS) entry which is preliminary data.</text>
</comment>
<evidence type="ECO:0000313" key="2">
    <source>
        <dbReference type="EMBL" id="KAG0267431.1"/>
    </source>
</evidence>
<feature type="compositionally biased region" description="Low complexity" evidence="1">
    <location>
        <begin position="624"/>
        <end position="633"/>
    </location>
</feature>
<feature type="region of interest" description="Disordered" evidence="1">
    <location>
        <begin position="387"/>
        <end position="413"/>
    </location>
</feature>
<feature type="compositionally biased region" description="Polar residues" evidence="1">
    <location>
        <begin position="675"/>
        <end position="686"/>
    </location>
</feature>
<evidence type="ECO:0000256" key="1">
    <source>
        <dbReference type="SAM" id="MobiDB-lite"/>
    </source>
</evidence>
<dbReference type="Proteomes" id="UP000726737">
    <property type="component" value="Unassembled WGS sequence"/>
</dbReference>
<organism evidence="2 3">
    <name type="scientific">Mortierella polycephala</name>
    <dbReference type="NCBI Taxonomy" id="41804"/>
    <lineage>
        <taxon>Eukaryota</taxon>
        <taxon>Fungi</taxon>
        <taxon>Fungi incertae sedis</taxon>
        <taxon>Mucoromycota</taxon>
        <taxon>Mortierellomycotina</taxon>
        <taxon>Mortierellomycetes</taxon>
        <taxon>Mortierellales</taxon>
        <taxon>Mortierellaceae</taxon>
        <taxon>Mortierella</taxon>
    </lineage>
</organism>
<name>A0A9P6UBD7_9FUNG</name>
<feature type="compositionally biased region" description="Polar residues" evidence="1">
    <location>
        <begin position="259"/>
        <end position="270"/>
    </location>
</feature>
<feature type="compositionally biased region" description="Polar residues" evidence="1">
    <location>
        <begin position="54"/>
        <end position="64"/>
    </location>
</feature>
<feature type="region of interest" description="Disordered" evidence="1">
    <location>
        <begin position="115"/>
        <end position="168"/>
    </location>
</feature>
<protein>
    <submittedName>
        <fullName evidence="2">Uncharacterized protein</fullName>
    </submittedName>
</protein>
<feature type="compositionally biased region" description="Pro residues" evidence="1">
    <location>
        <begin position="292"/>
        <end position="304"/>
    </location>
</feature>
<gene>
    <name evidence="2" type="ORF">BG011_005716</name>
</gene>
<dbReference type="AlphaFoldDB" id="A0A9P6UBD7"/>
<dbReference type="OrthoDB" id="2447345at2759"/>
<accession>A0A9P6UBD7</accession>
<feature type="region of interest" description="Disordered" evidence="1">
    <location>
        <begin position="54"/>
        <end position="76"/>
    </location>
</feature>
<feature type="compositionally biased region" description="Polar residues" evidence="1">
    <location>
        <begin position="115"/>
        <end position="127"/>
    </location>
</feature>
<feature type="compositionally biased region" description="Low complexity" evidence="1">
    <location>
        <begin position="305"/>
        <end position="323"/>
    </location>
</feature>
<feature type="region of interest" description="Disordered" evidence="1">
    <location>
        <begin position="286"/>
        <end position="325"/>
    </location>
</feature>
<feature type="region of interest" description="Disordered" evidence="1">
    <location>
        <begin position="229"/>
        <end position="272"/>
    </location>
</feature>
<feature type="compositionally biased region" description="Polar residues" evidence="1">
    <location>
        <begin position="242"/>
        <end position="252"/>
    </location>
</feature>